<evidence type="ECO:0000256" key="1">
    <source>
        <dbReference type="ARBA" id="ARBA00022614"/>
    </source>
</evidence>
<dbReference type="SMART" id="SM00365">
    <property type="entry name" value="LRR_SD22"/>
    <property type="match status" value="3"/>
</dbReference>
<dbReference type="SUPFAM" id="SSF52058">
    <property type="entry name" value="L domain-like"/>
    <property type="match status" value="1"/>
</dbReference>
<dbReference type="VEuPathDB" id="VectorBase:CSON013327"/>
<organism evidence="6">
    <name type="scientific">Culicoides sonorensis</name>
    <name type="common">Biting midge</name>
    <dbReference type="NCBI Taxonomy" id="179676"/>
    <lineage>
        <taxon>Eukaryota</taxon>
        <taxon>Metazoa</taxon>
        <taxon>Ecdysozoa</taxon>
        <taxon>Arthropoda</taxon>
        <taxon>Hexapoda</taxon>
        <taxon>Insecta</taxon>
        <taxon>Pterygota</taxon>
        <taxon>Neoptera</taxon>
        <taxon>Endopterygota</taxon>
        <taxon>Diptera</taxon>
        <taxon>Nematocera</taxon>
        <taxon>Chironomoidea</taxon>
        <taxon>Ceratopogonidae</taxon>
        <taxon>Ceratopogoninae</taxon>
        <taxon>Culicoides</taxon>
        <taxon>Monoculicoides</taxon>
    </lineage>
</organism>
<sequence length="523" mass="60930">MNFKIIFSTLIQYLIIKSVNTKEIELECDISESHFTKNSCSFTTTTCIIEQFRDFWDDNIKLIFTNSRDENFTSIVFQNCYIPIFPKELFEQFSNLESIDLSSAGITRIKEGKTFINGSELIELNLANNGLTEIAGLTFKGAENLKSLDLSNNRINVVSIKAFDVTPKLEYLNLCHNLIQIIKPEMFKVLKNLRTVFLYRNSIIDVNPQSFAYNNQLNTLDLNSNVLREVELELSSPRLNKLDLSNCSLDELTLRKSSNIDGNLTIRYLNVFHNELNNISQIRVDKAIKLQNLDLSNNHLRSLNIPPEFIQDLNVLKLNDNHLWEISTGFLNKFGKLRALYLNKNDMRLYDSMFKYLSNLKILSLADNRMKKLDLRYFEGLSNLTQLNLENNLLVNFNYTTLSNILPSIELLLIDNNLFRCQFLHEMMGYVRNKTEGRTIEFTNEGLNKEPSCVPDDQQGETYWIWIVIGLIFVTFVILMIVLRQKIFERWNQIRRRLRSYSNMRETDHSEHAQGPLADRSED</sequence>
<proteinExistence type="predicted"/>
<keyword evidence="5" id="KW-1133">Transmembrane helix</keyword>
<feature type="transmembrane region" description="Helical" evidence="5">
    <location>
        <begin position="463"/>
        <end position="483"/>
    </location>
</feature>
<dbReference type="PANTHER" id="PTHR45842">
    <property type="entry name" value="SYNAPTIC ADHESION-LIKE MOLECULE SALM"/>
    <property type="match status" value="1"/>
</dbReference>
<keyword evidence="3" id="KW-0677">Repeat</keyword>
<accession>A0A336M7N8</accession>
<dbReference type="PRINTS" id="PR00019">
    <property type="entry name" value="LEURICHRPT"/>
</dbReference>
<keyword evidence="5" id="KW-0472">Membrane</keyword>
<keyword evidence="4" id="KW-0325">Glycoprotein</keyword>
<protein>
    <submittedName>
        <fullName evidence="6">CSON013327 protein</fullName>
    </submittedName>
</protein>
<dbReference type="InterPro" id="IPR050467">
    <property type="entry name" value="LRFN"/>
</dbReference>
<evidence type="ECO:0000256" key="3">
    <source>
        <dbReference type="ARBA" id="ARBA00022737"/>
    </source>
</evidence>
<dbReference type="InterPro" id="IPR032675">
    <property type="entry name" value="LRR_dom_sf"/>
</dbReference>
<reference evidence="6" key="1">
    <citation type="submission" date="2018-07" db="EMBL/GenBank/DDBJ databases">
        <authorList>
            <person name="Quirk P.G."/>
            <person name="Krulwich T.A."/>
        </authorList>
    </citation>
    <scope>NUCLEOTIDE SEQUENCE</scope>
</reference>
<keyword evidence="2" id="KW-0732">Signal</keyword>
<dbReference type="Gene3D" id="3.80.10.10">
    <property type="entry name" value="Ribonuclease Inhibitor"/>
    <property type="match status" value="3"/>
</dbReference>
<dbReference type="PROSITE" id="PS51450">
    <property type="entry name" value="LRR"/>
    <property type="match status" value="3"/>
</dbReference>
<evidence type="ECO:0000313" key="6">
    <source>
        <dbReference type="EMBL" id="SSX26332.1"/>
    </source>
</evidence>
<dbReference type="PANTHER" id="PTHR45842:SF12">
    <property type="entry name" value="KEKKON 5, ISOFORM A"/>
    <property type="match status" value="1"/>
</dbReference>
<dbReference type="InterPro" id="IPR003591">
    <property type="entry name" value="Leu-rich_rpt_typical-subtyp"/>
</dbReference>
<dbReference type="AlphaFoldDB" id="A0A336M7N8"/>
<keyword evidence="1" id="KW-0433">Leucine-rich repeat</keyword>
<evidence type="ECO:0000256" key="4">
    <source>
        <dbReference type="ARBA" id="ARBA00023180"/>
    </source>
</evidence>
<evidence type="ECO:0000256" key="5">
    <source>
        <dbReference type="SAM" id="Phobius"/>
    </source>
</evidence>
<gene>
    <name evidence="6" type="primary">CSON013327</name>
</gene>
<dbReference type="SMART" id="SM00369">
    <property type="entry name" value="LRR_TYP"/>
    <property type="match status" value="7"/>
</dbReference>
<name>A0A336M7N8_CULSO</name>
<dbReference type="EMBL" id="UFQT01000668">
    <property type="protein sequence ID" value="SSX26332.1"/>
    <property type="molecule type" value="Genomic_DNA"/>
</dbReference>
<dbReference type="Pfam" id="PF13855">
    <property type="entry name" value="LRR_8"/>
    <property type="match status" value="2"/>
</dbReference>
<keyword evidence="5" id="KW-0812">Transmembrane</keyword>
<dbReference type="InterPro" id="IPR001611">
    <property type="entry name" value="Leu-rich_rpt"/>
</dbReference>
<dbReference type="Pfam" id="PF00560">
    <property type="entry name" value="LRR_1"/>
    <property type="match status" value="1"/>
</dbReference>
<evidence type="ECO:0000256" key="2">
    <source>
        <dbReference type="ARBA" id="ARBA00022729"/>
    </source>
</evidence>